<evidence type="ECO:0000313" key="2">
    <source>
        <dbReference type="Proteomes" id="UP000051217"/>
    </source>
</evidence>
<keyword evidence="2" id="KW-1185">Reference proteome</keyword>
<gene>
    <name evidence="1" type="ORF">FC65_GL000592</name>
</gene>
<organism evidence="1 2">
    <name type="scientific">Ligilactobacillus acidipiscis DSM 15836</name>
    <dbReference type="NCBI Taxonomy" id="1423716"/>
    <lineage>
        <taxon>Bacteria</taxon>
        <taxon>Bacillati</taxon>
        <taxon>Bacillota</taxon>
        <taxon>Bacilli</taxon>
        <taxon>Lactobacillales</taxon>
        <taxon>Lactobacillaceae</taxon>
        <taxon>Ligilactobacillus</taxon>
    </lineage>
</organism>
<comment type="caution">
    <text evidence="1">The sequence shown here is derived from an EMBL/GenBank/DDBJ whole genome shotgun (WGS) entry which is preliminary data.</text>
</comment>
<accession>A0ABR5PLK8</accession>
<proteinExistence type="predicted"/>
<evidence type="ECO:0000313" key="1">
    <source>
        <dbReference type="EMBL" id="KRM30348.1"/>
    </source>
</evidence>
<dbReference type="EMBL" id="AZFI01000016">
    <property type="protein sequence ID" value="KRM30348.1"/>
    <property type="molecule type" value="Genomic_DNA"/>
</dbReference>
<reference evidence="1 2" key="1">
    <citation type="journal article" date="2015" name="Genome Announc.">
        <title>Expanding the biotechnology potential of lactobacilli through comparative genomics of 213 strains and associated genera.</title>
        <authorList>
            <person name="Sun Z."/>
            <person name="Harris H.M."/>
            <person name="McCann A."/>
            <person name="Guo C."/>
            <person name="Argimon S."/>
            <person name="Zhang W."/>
            <person name="Yang X."/>
            <person name="Jeffery I.B."/>
            <person name="Cooney J.C."/>
            <person name="Kagawa T.F."/>
            <person name="Liu W."/>
            <person name="Song Y."/>
            <person name="Salvetti E."/>
            <person name="Wrobel A."/>
            <person name="Rasinkangas P."/>
            <person name="Parkhill J."/>
            <person name="Rea M.C."/>
            <person name="O'Sullivan O."/>
            <person name="Ritari J."/>
            <person name="Douillard F.P."/>
            <person name="Paul Ross R."/>
            <person name="Yang R."/>
            <person name="Briner A.E."/>
            <person name="Felis G.E."/>
            <person name="de Vos W.M."/>
            <person name="Barrangou R."/>
            <person name="Klaenhammer T.R."/>
            <person name="Caufield P.W."/>
            <person name="Cui Y."/>
            <person name="Zhang H."/>
            <person name="O'Toole P.W."/>
        </authorList>
    </citation>
    <scope>NUCLEOTIDE SEQUENCE [LARGE SCALE GENOMIC DNA]</scope>
    <source>
        <strain evidence="1 2">DSM 15836</strain>
    </source>
</reference>
<name>A0ABR5PLK8_9LACO</name>
<protein>
    <submittedName>
        <fullName evidence="1">Uncharacterized protein</fullName>
    </submittedName>
</protein>
<dbReference type="Proteomes" id="UP000051217">
    <property type="component" value="Unassembled WGS sequence"/>
</dbReference>
<sequence length="63" mass="7099">MTTPYAIFTLLQISDLAARILQNFVCFLKKENLSSSVSVKIAFAPLTKKKQKPKSAKYHAKEI</sequence>